<dbReference type="InterPro" id="IPR012816">
    <property type="entry name" value="NADAR"/>
</dbReference>
<dbReference type="EMBL" id="JH816360">
    <property type="protein sequence ID" value="EKC39041.1"/>
    <property type="molecule type" value="Genomic_DNA"/>
</dbReference>
<dbReference type="SUPFAM" id="SSF143990">
    <property type="entry name" value="YbiA-like"/>
    <property type="match status" value="1"/>
</dbReference>
<gene>
    <name evidence="2" type="ORF">CGI_10003526</name>
</gene>
<evidence type="ECO:0000313" key="2">
    <source>
        <dbReference type="EMBL" id="EKC39041.1"/>
    </source>
</evidence>
<organism evidence="2">
    <name type="scientific">Magallana gigas</name>
    <name type="common">Pacific oyster</name>
    <name type="synonym">Crassostrea gigas</name>
    <dbReference type="NCBI Taxonomy" id="29159"/>
    <lineage>
        <taxon>Eukaryota</taxon>
        <taxon>Metazoa</taxon>
        <taxon>Spiralia</taxon>
        <taxon>Lophotrochozoa</taxon>
        <taxon>Mollusca</taxon>
        <taxon>Bivalvia</taxon>
        <taxon>Autobranchia</taxon>
        <taxon>Pteriomorphia</taxon>
        <taxon>Ostreida</taxon>
        <taxon>Ostreoidea</taxon>
        <taxon>Ostreidae</taxon>
        <taxon>Magallana</taxon>
    </lineage>
</organism>
<name>K1RW35_MAGGI</name>
<dbReference type="CDD" id="cd15457">
    <property type="entry name" value="NADAR"/>
    <property type="match status" value="1"/>
</dbReference>
<dbReference type="AlphaFoldDB" id="K1RW35"/>
<accession>K1RW35</accession>
<dbReference type="Gene3D" id="1.10.357.40">
    <property type="entry name" value="YbiA-like"/>
    <property type="match status" value="1"/>
</dbReference>
<dbReference type="HOGENOM" id="CLU_1042982_0_0_1"/>
<dbReference type="InParanoid" id="K1RW35"/>
<dbReference type="Pfam" id="PF08719">
    <property type="entry name" value="NADAR"/>
    <property type="match status" value="1"/>
</dbReference>
<feature type="region of interest" description="Disordered" evidence="1">
    <location>
        <begin position="113"/>
        <end position="139"/>
    </location>
</feature>
<sequence>MRSGDVPRASAIQSAKSSLEAKKIGNLVTPSPLFAAEQVSLMTEIIEAKAVQVPVFADTLKAAKKSTVFAESTYDNFWASGLDVIGTSHTNAKHWPGRNTLGKILADMTARLRARSPSVRSASASRSKGKESGRDTNISQRVEGRYRWNKGKGLIKNKKHYGERHRSARRRFHVLHGEIRLSLDKACQVVVACCIFHNICKDRQIPCPMDDGDLDDNQQDDGDGLNVQIGQNVNDGIRGCPAGPNSHRAQLLRYLAPCSSCQKLRKD</sequence>
<feature type="compositionally biased region" description="Low complexity" evidence="1">
    <location>
        <begin position="115"/>
        <end position="126"/>
    </location>
</feature>
<evidence type="ECO:0000256" key="1">
    <source>
        <dbReference type="SAM" id="MobiDB-lite"/>
    </source>
</evidence>
<reference evidence="2" key="1">
    <citation type="journal article" date="2012" name="Nature">
        <title>The oyster genome reveals stress adaptation and complexity of shell formation.</title>
        <authorList>
            <person name="Zhang G."/>
            <person name="Fang X."/>
            <person name="Guo X."/>
            <person name="Li L."/>
            <person name="Luo R."/>
            <person name="Xu F."/>
            <person name="Yang P."/>
            <person name="Zhang L."/>
            <person name="Wang X."/>
            <person name="Qi H."/>
            <person name="Xiong Z."/>
            <person name="Que H."/>
            <person name="Xie Y."/>
            <person name="Holland P.W."/>
            <person name="Paps J."/>
            <person name="Zhu Y."/>
            <person name="Wu F."/>
            <person name="Chen Y."/>
            <person name="Wang J."/>
            <person name="Peng C."/>
            <person name="Meng J."/>
            <person name="Yang L."/>
            <person name="Liu J."/>
            <person name="Wen B."/>
            <person name="Zhang N."/>
            <person name="Huang Z."/>
            <person name="Zhu Q."/>
            <person name="Feng Y."/>
            <person name="Mount A."/>
            <person name="Hedgecock D."/>
            <person name="Xu Z."/>
            <person name="Liu Y."/>
            <person name="Domazet-Loso T."/>
            <person name="Du Y."/>
            <person name="Sun X."/>
            <person name="Zhang S."/>
            <person name="Liu B."/>
            <person name="Cheng P."/>
            <person name="Jiang X."/>
            <person name="Li J."/>
            <person name="Fan D."/>
            <person name="Wang W."/>
            <person name="Fu W."/>
            <person name="Wang T."/>
            <person name="Wang B."/>
            <person name="Zhang J."/>
            <person name="Peng Z."/>
            <person name="Li Y."/>
            <person name="Li N."/>
            <person name="Wang J."/>
            <person name="Chen M."/>
            <person name="He Y."/>
            <person name="Tan F."/>
            <person name="Song X."/>
            <person name="Zheng Q."/>
            <person name="Huang R."/>
            <person name="Yang H."/>
            <person name="Du X."/>
            <person name="Chen L."/>
            <person name="Yang M."/>
            <person name="Gaffney P.M."/>
            <person name="Wang S."/>
            <person name="Luo L."/>
            <person name="She Z."/>
            <person name="Ming Y."/>
            <person name="Huang W."/>
            <person name="Zhang S."/>
            <person name="Huang B."/>
            <person name="Zhang Y."/>
            <person name="Qu T."/>
            <person name="Ni P."/>
            <person name="Miao G."/>
            <person name="Wang J."/>
            <person name="Wang Q."/>
            <person name="Steinberg C.E."/>
            <person name="Wang H."/>
            <person name="Li N."/>
            <person name="Qian L."/>
            <person name="Zhang G."/>
            <person name="Li Y."/>
            <person name="Yang H."/>
            <person name="Liu X."/>
            <person name="Wang J."/>
            <person name="Yin Y."/>
            <person name="Wang J."/>
        </authorList>
    </citation>
    <scope>NUCLEOTIDE SEQUENCE [LARGE SCALE GENOMIC DNA]</scope>
    <source>
        <strain evidence="2">05x7-T-G4-1.051#20</strain>
    </source>
</reference>
<protein>
    <submittedName>
        <fullName evidence="2">Uncharacterized protein</fullName>
    </submittedName>
</protein>
<dbReference type="InterPro" id="IPR037238">
    <property type="entry name" value="YbiA-like_sf"/>
</dbReference>
<proteinExistence type="predicted"/>